<dbReference type="RefSeq" id="WP_062226007.1">
    <property type="nucleotide sequence ID" value="NZ_BBWR01000002.1"/>
</dbReference>
<evidence type="ECO:0000313" key="1">
    <source>
        <dbReference type="EMBL" id="BAT28535.1"/>
    </source>
</evidence>
<sequence length="161" mass="17100">MIGAAIGFAAPAFAQVESPAAEPAMGGPTDAPAYLTDTPGDLAAILDARIAALKTVLQLTPDQAALWPAVEAVIRDNATKARARADARYEGPQPADFLEVLTRITHAEAERGAGINAFVEAFGPLAQKLSTEQMRRVPPFLGMIDYPYGEQPSAQIWIVEE</sequence>
<protein>
    <recommendedName>
        <fullName evidence="2">LTXXQ motif family protein</fullName>
    </recommendedName>
</protein>
<dbReference type="EMBL" id="LC066377">
    <property type="protein sequence ID" value="BAT28535.1"/>
    <property type="molecule type" value="Genomic_DNA"/>
</dbReference>
<name>A0A0P0Z395_9HYPH</name>
<reference evidence="1" key="1">
    <citation type="journal article" date="2015" name="Proc. Natl. Acad. Sci. U.S.A.">
        <title>Bacterial clade with the ribosomal RNA operon on a small plasmid rather than the chromosome.</title>
        <authorList>
            <person name="Anda M."/>
            <person name="Ohtsubo Y."/>
            <person name="Okubo T."/>
            <person name="Sugawara M."/>
            <person name="Nagata Y."/>
            <person name="Tsuda M."/>
            <person name="Minamisawa K."/>
            <person name="Mitsui H."/>
        </authorList>
    </citation>
    <scope>NUCLEOTIDE SEQUENCE</scope>
    <source>
        <strain evidence="1">JCM 14755</strain>
    </source>
</reference>
<dbReference type="AlphaFoldDB" id="A0A0P0Z395"/>
<proteinExistence type="predicted"/>
<dbReference type="OrthoDB" id="8451554at2"/>
<evidence type="ECO:0008006" key="2">
    <source>
        <dbReference type="Google" id="ProtNLM"/>
    </source>
</evidence>
<organism evidence="1">
    <name type="scientific">Aureimonas frigidaquae</name>
    <dbReference type="NCBI Taxonomy" id="424757"/>
    <lineage>
        <taxon>Bacteria</taxon>
        <taxon>Pseudomonadati</taxon>
        <taxon>Pseudomonadota</taxon>
        <taxon>Alphaproteobacteria</taxon>
        <taxon>Hyphomicrobiales</taxon>
        <taxon>Aurantimonadaceae</taxon>
        <taxon>Aureimonas</taxon>
    </lineage>
</organism>
<accession>A0A0P0Z395</accession>